<proteinExistence type="predicted"/>
<keyword evidence="2" id="KW-1185">Reference proteome</keyword>
<dbReference type="RefSeq" id="WP_264225576.1">
    <property type="nucleotide sequence ID" value="NZ_CP107716.1"/>
</dbReference>
<accession>A0ABY6IMV4</accession>
<reference evidence="1" key="1">
    <citation type="submission" date="2022-10" db="EMBL/GenBank/DDBJ databases">
        <title>YIM 151497 complete genome.</title>
        <authorList>
            <person name="Chen X."/>
        </authorList>
    </citation>
    <scope>NUCLEOTIDE SEQUENCE</scope>
    <source>
        <strain evidence="1">YIM 151497</strain>
    </source>
</reference>
<gene>
    <name evidence="1" type="ORF">OF122_18110</name>
</gene>
<sequence length="71" mass="8060">MLIALETIANVLGRPFRLDFYFEQTRRLTEVDSYQWRIEPAQYKTAPLTVSAGPFTFQACVLPKVAAHSGQ</sequence>
<evidence type="ECO:0000313" key="2">
    <source>
        <dbReference type="Proteomes" id="UP001163882"/>
    </source>
</evidence>
<name>A0ABY6IMV4_9HYPH</name>
<protein>
    <submittedName>
        <fullName evidence="1">Uncharacterized protein</fullName>
    </submittedName>
</protein>
<organism evidence="1 2">
    <name type="scientific">Pelagibacterium flavum</name>
    <dbReference type="NCBI Taxonomy" id="2984530"/>
    <lineage>
        <taxon>Bacteria</taxon>
        <taxon>Pseudomonadati</taxon>
        <taxon>Pseudomonadota</taxon>
        <taxon>Alphaproteobacteria</taxon>
        <taxon>Hyphomicrobiales</taxon>
        <taxon>Devosiaceae</taxon>
        <taxon>Pelagibacterium</taxon>
    </lineage>
</organism>
<evidence type="ECO:0000313" key="1">
    <source>
        <dbReference type="EMBL" id="UYQ71929.1"/>
    </source>
</evidence>
<dbReference type="Proteomes" id="UP001163882">
    <property type="component" value="Chromosome"/>
</dbReference>
<dbReference type="EMBL" id="CP107716">
    <property type="protein sequence ID" value="UYQ71929.1"/>
    <property type="molecule type" value="Genomic_DNA"/>
</dbReference>